<dbReference type="GO" id="GO:0005524">
    <property type="term" value="F:ATP binding"/>
    <property type="evidence" value="ECO:0007669"/>
    <property type="project" value="UniProtKB-KW"/>
</dbReference>
<dbReference type="GO" id="GO:0008902">
    <property type="term" value="F:hydroxymethylpyrimidine kinase activity"/>
    <property type="evidence" value="ECO:0007669"/>
    <property type="project" value="UniProtKB-EC"/>
</dbReference>
<dbReference type="Proteomes" id="UP000624703">
    <property type="component" value="Unassembled WGS sequence"/>
</dbReference>
<evidence type="ECO:0000256" key="3">
    <source>
        <dbReference type="ARBA" id="ARBA00022679"/>
    </source>
</evidence>
<name>A0A8J7MHC9_9BACT</name>
<gene>
    <name evidence="8" type="primary">thiD</name>
    <name evidence="8" type="ORF">JIN82_12195</name>
</gene>
<accession>A0A8J7MHC9</accession>
<dbReference type="PANTHER" id="PTHR20858">
    <property type="entry name" value="PHOSPHOMETHYLPYRIMIDINE KINASE"/>
    <property type="match status" value="1"/>
</dbReference>
<comment type="pathway">
    <text evidence="1">Cofactor biosynthesis; thiamine diphosphate biosynthesis.</text>
</comment>
<sequence length="266" mass="28538">MNPVALTIAGSDCSAGAGLQADLKAMQHFGVHGLCAVTCVVSETPLTVRRIDPVSTIMVQDQVNLLLDSYPVAAIKTGMLYSKAHILAINEIVRERNIPLVVDPVMIASSGAQLLEDDAIKAMKRDLLHHATLITPNMPEAAALADMQVDTVEQMQAAATAISEKFNTACLIKAGHLSDCNLRTDYLKLAPPETQIMPFSMPNIDLETDGIHGTGCTLSAAITANLALDKSLPDAIAAAKQYIHEAISKAHHWTHQNQKITSLNFQ</sequence>
<keyword evidence="5 8" id="KW-0418">Kinase</keyword>
<proteinExistence type="predicted"/>
<evidence type="ECO:0000313" key="8">
    <source>
        <dbReference type="EMBL" id="MBK1791914.1"/>
    </source>
</evidence>
<evidence type="ECO:0000259" key="7">
    <source>
        <dbReference type="Pfam" id="PF08543"/>
    </source>
</evidence>
<organism evidence="8 9">
    <name type="scientific">Persicirhabdus sediminis</name>
    <dbReference type="NCBI Taxonomy" id="454144"/>
    <lineage>
        <taxon>Bacteria</taxon>
        <taxon>Pseudomonadati</taxon>
        <taxon>Verrucomicrobiota</taxon>
        <taxon>Verrucomicrobiia</taxon>
        <taxon>Verrucomicrobiales</taxon>
        <taxon>Verrucomicrobiaceae</taxon>
        <taxon>Persicirhabdus</taxon>
    </lineage>
</organism>
<keyword evidence="9" id="KW-1185">Reference proteome</keyword>
<dbReference type="SUPFAM" id="SSF53613">
    <property type="entry name" value="Ribokinase-like"/>
    <property type="match status" value="1"/>
</dbReference>
<dbReference type="GO" id="GO:0005829">
    <property type="term" value="C:cytosol"/>
    <property type="evidence" value="ECO:0007669"/>
    <property type="project" value="TreeGrafter"/>
</dbReference>
<dbReference type="AlphaFoldDB" id="A0A8J7MHC9"/>
<feature type="domain" description="Pyridoxamine kinase/Phosphomethylpyrimidine kinase" evidence="7">
    <location>
        <begin position="12"/>
        <end position="258"/>
    </location>
</feature>
<protein>
    <recommendedName>
        <fullName evidence="2">hydroxymethylpyrimidine kinase</fullName>
        <ecNumber evidence="2">2.7.1.49</ecNumber>
    </recommendedName>
</protein>
<dbReference type="InterPro" id="IPR004399">
    <property type="entry name" value="HMP/HMP-P_kinase_dom"/>
</dbReference>
<evidence type="ECO:0000256" key="6">
    <source>
        <dbReference type="ARBA" id="ARBA00022840"/>
    </source>
</evidence>
<comment type="caution">
    <text evidence="8">The sequence shown here is derived from an EMBL/GenBank/DDBJ whole genome shotgun (WGS) entry which is preliminary data.</text>
</comment>
<keyword evidence="6" id="KW-0067">ATP-binding</keyword>
<evidence type="ECO:0000256" key="2">
    <source>
        <dbReference type="ARBA" id="ARBA00012135"/>
    </source>
</evidence>
<dbReference type="GO" id="GO:0008972">
    <property type="term" value="F:phosphomethylpyrimidine kinase activity"/>
    <property type="evidence" value="ECO:0007669"/>
    <property type="project" value="InterPro"/>
</dbReference>
<dbReference type="PANTHER" id="PTHR20858:SF17">
    <property type="entry name" value="HYDROXYMETHYLPYRIMIDINE_PHOSPHOMETHYLPYRIMIDINE KINASE THI20-RELATED"/>
    <property type="match status" value="1"/>
</dbReference>
<dbReference type="FunFam" id="3.40.1190.20:FF:000003">
    <property type="entry name" value="Phosphomethylpyrimidine kinase ThiD"/>
    <property type="match status" value="1"/>
</dbReference>
<keyword evidence="4" id="KW-0547">Nucleotide-binding</keyword>
<dbReference type="InterPro" id="IPR013749">
    <property type="entry name" value="PM/HMP-P_kinase-1"/>
</dbReference>
<evidence type="ECO:0000313" key="9">
    <source>
        <dbReference type="Proteomes" id="UP000624703"/>
    </source>
</evidence>
<dbReference type="Gene3D" id="3.40.1190.20">
    <property type="match status" value="1"/>
</dbReference>
<reference evidence="8" key="1">
    <citation type="submission" date="2021-01" db="EMBL/GenBank/DDBJ databases">
        <title>Modified the classification status of verrucomicrobia.</title>
        <authorList>
            <person name="Feng X."/>
        </authorList>
    </citation>
    <scope>NUCLEOTIDE SEQUENCE</scope>
    <source>
        <strain evidence="8">_KCTC 22039</strain>
    </source>
</reference>
<evidence type="ECO:0000256" key="5">
    <source>
        <dbReference type="ARBA" id="ARBA00022777"/>
    </source>
</evidence>
<evidence type="ECO:0000256" key="4">
    <source>
        <dbReference type="ARBA" id="ARBA00022741"/>
    </source>
</evidence>
<dbReference type="EMBL" id="JAENIM010000041">
    <property type="protein sequence ID" value="MBK1791914.1"/>
    <property type="molecule type" value="Genomic_DNA"/>
</dbReference>
<dbReference type="GO" id="GO:0009228">
    <property type="term" value="P:thiamine biosynthetic process"/>
    <property type="evidence" value="ECO:0007669"/>
    <property type="project" value="InterPro"/>
</dbReference>
<dbReference type="InterPro" id="IPR029056">
    <property type="entry name" value="Ribokinase-like"/>
</dbReference>
<evidence type="ECO:0000256" key="1">
    <source>
        <dbReference type="ARBA" id="ARBA00004948"/>
    </source>
</evidence>
<keyword evidence="3 8" id="KW-0808">Transferase</keyword>
<dbReference type="EC" id="2.7.1.49" evidence="2"/>
<dbReference type="NCBIfam" id="TIGR00097">
    <property type="entry name" value="HMP-P_kinase"/>
    <property type="match status" value="1"/>
</dbReference>
<dbReference type="CDD" id="cd01169">
    <property type="entry name" value="HMPP_kinase"/>
    <property type="match status" value="1"/>
</dbReference>
<dbReference type="Pfam" id="PF08543">
    <property type="entry name" value="Phos_pyr_kin"/>
    <property type="match status" value="1"/>
</dbReference>